<dbReference type="RefSeq" id="XP_049139302.1">
    <property type="nucleotide sequence ID" value="XM_049282159.1"/>
</dbReference>
<feature type="region of interest" description="Disordered" evidence="1">
    <location>
        <begin position="84"/>
        <end position="202"/>
    </location>
</feature>
<evidence type="ECO:0000313" key="3">
    <source>
        <dbReference type="EMBL" id="UQC77663.1"/>
    </source>
</evidence>
<dbReference type="EMBL" id="CP019474">
    <property type="protein sequence ID" value="UQC77663.1"/>
    <property type="molecule type" value="Genomic_DNA"/>
</dbReference>
<keyword evidence="2" id="KW-0812">Transmembrane</keyword>
<proteinExistence type="predicted"/>
<gene>
    <name evidence="3" type="ORF">CLUP02_03132</name>
</gene>
<feature type="compositionally biased region" description="Low complexity" evidence="1">
    <location>
        <begin position="166"/>
        <end position="197"/>
    </location>
</feature>
<evidence type="ECO:0000256" key="1">
    <source>
        <dbReference type="SAM" id="MobiDB-lite"/>
    </source>
</evidence>
<dbReference type="AlphaFoldDB" id="A0A9Q8WBI2"/>
<keyword evidence="2" id="KW-0472">Membrane</keyword>
<protein>
    <submittedName>
        <fullName evidence="3">Uncharacterized protein</fullName>
    </submittedName>
</protein>
<organism evidence="3 4">
    <name type="scientific">Colletotrichum lupini</name>
    <dbReference type="NCBI Taxonomy" id="145971"/>
    <lineage>
        <taxon>Eukaryota</taxon>
        <taxon>Fungi</taxon>
        <taxon>Dikarya</taxon>
        <taxon>Ascomycota</taxon>
        <taxon>Pezizomycotina</taxon>
        <taxon>Sordariomycetes</taxon>
        <taxon>Hypocreomycetidae</taxon>
        <taxon>Glomerellales</taxon>
        <taxon>Glomerellaceae</taxon>
        <taxon>Colletotrichum</taxon>
        <taxon>Colletotrichum acutatum species complex</taxon>
    </lineage>
</organism>
<dbReference type="Proteomes" id="UP000830671">
    <property type="component" value="Chromosome 2"/>
</dbReference>
<keyword evidence="2" id="KW-1133">Transmembrane helix</keyword>
<feature type="compositionally biased region" description="Basic and acidic residues" evidence="1">
    <location>
        <begin position="115"/>
        <end position="136"/>
    </location>
</feature>
<keyword evidence="4" id="KW-1185">Reference proteome</keyword>
<feature type="transmembrane region" description="Helical" evidence="2">
    <location>
        <begin position="64"/>
        <end position="81"/>
    </location>
</feature>
<dbReference type="GeneID" id="73337169"/>
<accession>A0A9Q8WBI2</accession>
<evidence type="ECO:0000256" key="2">
    <source>
        <dbReference type="SAM" id="Phobius"/>
    </source>
</evidence>
<dbReference type="KEGG" id="clup:CLUP02_03132"/>
<evidence type="ECO:0000313" key="4">
    <source>
        <dbReference type="Proteomes" id="UP000830671"/>
    </source>
</evidence>
<name>A0A9Q8WBI2_9PEZI</name>
<sequence length="475" mass="52448">MKAGLKLLQYPPCRVPFILAPPSLAIVGDATPHYTDYPRFADSEPQHPSTAFAMSTAPVNRQTFIGLLIFLFFLWTLSTFTQTTSTTPTHVTHDQQSANPVGHPQYPNSNSNAADKQKPDKSSKPSHDVSKPDKSPEYSLPPWYEDDEDKADKAASQTTAKGAKETASAASNKGASKSSSASTSLKSHSSSTTSKESSGSKDRSRPLILYAYAESDAGRENLQFFVKQGLHDAADFIFILNGETNVNSIIPEKDNIKIIARDNTCFDLGAYGEVLRKGDLYKKYKRFITMNASIRGPFLPHWAQSCWTDMYLDRLTDEVKLVGMTANCWPRFHVQSMIWATDSVGIDLLLNPPPGSSVKDDFGTENDPVGLGGCYDGWNHAVHAEIGATGTFLKQGYKVDLMMTAFQKSKNYIEECDTSQNGDVLWNGKYFGTNVHPYETIFIKANRDIDPTLIEHLTTWHQASGFDSYAACKSS</sequence>
<reference evidence="3" key="1">
    <citation type="journal article" date="2021" name="Mol. Plant Microbe Interact.">
        <title>Complete Genome Sequence of the Plant-Pathogenic Fungus Colletotrichum lupini.</title>
        <authorList>
            <person name="Baroncelli R."/>
            <person name="Pensec F."/>
            <person name="Da Lio D."/>
            <person name="Boufleur T."/>
            <person name="Vicente I."/>
            <person name="Sarrocco S."/>
            <person name="Picot A."/>
            <person name="Baraldi E."/>
            <person name="Sukno S."/>
            <person name="Thon M."/>
            <person name="Le Floch G."/>
        </authorList>
    </citation>
    <scope>NUCLEOTIDE SEQUENCE</scope>
    <source>
        <strain evidence="3">IMI 504893</strain>
    </source>
</reference>